<dbReference type="InterPro" id="IPR029030">
    <property type="entry name" value="Caspase-like_dom_sf"/>
</dbReference>
<comment type="caution">
    <text evidence="3">The sequence shown here is derived from an EMBL/GenBank/DDBJ whole genome shotgun (WGS) entry which is preliminary data.</text>
</comment>
<accession>A0ABS8M0J4</accession>
<proteinExistence type="predicted"/>
<dbReference type="Gene3D" id="3.40.50.10390">
    <property type="entry name" value="Gingipain r, domain 1"/>
    <property type="match status" value="1"/>
</dbReference>
<dbReference type="InterPro" id="IPR029031">
    <property type="entry name" value="Gingipain_N_sf"/>
</dbReference>
<dbReference type="Proteomes" id="UP001430700">
    <property type="component" value="Unassembled WGS sequence"/>
</dbReference>
<name>A0ABS8M0J4_9FLAO</name>
<keyword evidence="4" id="KW-1185">Reference proteome</keyword>
<evidence type="ECO:0000259" key="2">
    <source>
        <dbReference type="Pfam" id="PF01364"/>
    </source>
</evidence>
<dbReference type="NCBIfam" id="NF033707">
    <property type="entry name" value="T9SS_sortase"/>
    <property type="match status" value="1"/>
</dbReference>
<dbReference type="SUPFAM" id="SSF52129">
    <property type="entry name" value="Caspase-like"/>
    <property type="match status" value="1"/>
</dbReference>
<protein>
    <submittedName>
        <fullName evidence="3">Type IX secretion system sortase PorU</fullName>
    </submittedName>
</protein>
<dbReference type="InterPro" id="IPR026444">
    <property type="entry name" value="Secre_tail"/>
</dbReference>
<dbReference type="Gene3D" id="3.40.50.1460">
    <property type="match status" value="1"/>
</dbReference>
<gene>
    <name evidence="3" type="primary">porU</name>
    <name evidence="3" type="ORF">LNQ34_11080</name>
</gene>
<dbReference type="CDD" id="cd02258">
    <property type="entry name" value="Peptidase_C25_N"/>
    <property type="match status" value="1"/>
</dbReference>
<feature type="domain" description="Gingipain" evidence="2">
    <location>
        <begin position="545"/>
        <end position="915"/>
    </location>
</feature>
<sequence length="1279" mass="143077">MKQVLILYLFLLPFISFSQINGDFTLDWQNKKEMSFGDSKLKIPYFSGNSFRYDTTKKSIILLLNLTESGYSNYNSIQIFNVVYESVSTADLGDLSLENIPEKPNESLKTTTSRDLKQVFLSLSPIIKEGNSFKRIRSFSYKKTSDSTAKNSTSSSFQKANTVYNSVLATGDWYRFYIEKSGIYKISRSFLQSLGFDPGKTDPRRIKIYGNGGKMLPLANNAYYPEDLAENAIQIVGETDGVFNNEDYILFYGEGVENWNTESQTNLNLYDTKSYYYITTTGSDGKRIAPLNQPTGNSTLELNTFDDYQFHEIDKINIAHLGRQWCGESFDITQEQEFSFNFPNIDTSVPVKIELKAASAAYTPTSFTISANGQNIGSLNFQALALNADIKYYNQELPSNAAFTGAENVKIKLTYNNNGVPGSKGYLDFINLTAKRKLLGIGKQFRFQYNLAGSTPGIANYTIGNAAAISQIWDVTDPTNTLKVENNNQANLSFKASLGEIRTYIALDPADYYAPLKESQSKVANQNLKGTLFRNAQNSFQDIDYIIVTPKILVSQAEKLATFHRINSNLNVKVILLENIYQEFSSGKQDVAAIRNCIRYLYSNASASEKRLKYVNLFGDASFDYKDRITNNTNIVPVYQSVVSNSTGEASFASDDFYGLMDANEGVVVFPFGGIDIAVGRMLISDNAQAAEMVNKVLEYHDQKSFGNWRNNVVMVSDDSDRTSDTTLQSRQNTLADAISTQKPFLNVEKIFLDAYAQEASAGGSRYPKARTDIFNAFEKGALVFNYLGHGGEDGLAAERIWEKSDGQNLNNQYKYPLFITITCEFSRFDDPTRPTAGEYTFWNPKGGAISMLTTIRAIGQYNAENFNDSLNKNLFSYGSNQYTSIAEALRISKNENPSSSSNVIFYIGDPALMLAIPKPKISLTKINDIAISQPIPDFKSLSKIKITGEITDENNTLLSNYNGELATAIFDKLITTSTLNNDGYSPAMSFKILGETIFRGNASVTNGQFEFSFVVPRDIRVPVDYGRISFYSKKNQTLENQSGYNTTIKIGGINENAPQDNISPKVKLYMNDETFVSGGITNESPFLLAFLEDENGINTASGIGHDITAVLDGDVSNPFVLNDYYQTKLDDYTNGNLRFPLRNLAAGMHTITFTAWDVYNNPVTSEIQFIVVGNESLTLTHVLNYPNPFSTYTQFWFSHNRPYEPLDVQVQVMTITGKVVWTKNQIVTTEGFLSREITWDGKDDFGDRIGKGVYIYKLTVKSNLTNKKAEKYEKLVIL</sequence>
<keyword evidence="1" id="KW-0732">Signal</keyword>
<evidence type="ECO:0000313" key="4">
    <source>
        <dbReference type="Proteomes" id="UP001430700"/>
    </source>
</evidence>
<organism evidence="3 4">
    <name type="scientific">Flavobacterium lipolyticum</name>
    <dbReference type="NCBI Taxonomy" id="2893754"/>
    <lineage>
        <taxon>Bacteria</taxon>
        <taxon>Pseudomonadati</taxon>
        <taxon>Bacteroidota</taxon>
        <taxon>Flavobacteriia</taxon>
        <taxon>Flavobacteriales</taxon>
        <taxon>Flavobacteriaceae</taxon>
        <taxon>Flavobacterium</taxon>
    </lineage>
</organism>
<dbReference type="InterPro" id="IPR001769">
    <property type="entry name" value="Gingipain"/>
</dbReference>
<dbReference type="NCBIfam" id="TIGR04183">
    <property type="entry name" value="Por_Secre_tail"/>
    <property type="match status" value="1"/>
</dbReference>
<dbReference type="Gene3D" id="2.60.40.4070">
    <property type="match status" value="1"/>
</dbReference>
<reference evidence="3" key="1">
    <citation type="submission" date="2021-11" db="EMBL/GenBank/DDBJ databases">
        <title>Description of novel Flavobacterium species.</title>
        <authorList>
            <person name="Saticioglu I.B."/>
            <person name="Ay H."/>
            <person name="Altun S."/>
            <person name="Duman M."/>
        </authorList>
    </citation>
    <scope>NUCLEOTIDE SEQUENCE</scope>
    <source>
        <strain evidence="3">F-126</strain>
    </source>
</reference>
<evidence type="ECO:0000256" key="1">
    <source>
        <dbReference type="ARBA" id="ARBA00022729"/>
    </source>
</evidence>
<evidence type="ECO:0000313" key="3">
    <source>
        <dbReference type="EMBL" id="MCC9018318.1"/>
    </source>
</evidence>
<dbReference type="Pfam" id="PF01364">
    <property type="entry name" value="Peptidase_C25"/>
    <property type="match status" value="1"/>
</dbReference>
<dbReference type="EMBL" id="JAJJMN010000001">
    <property type="protein sequence ID" value="MCC9018318.1"/>
    <property type="molecule type" value="Genomic_DNA"/>
</dbReference>
<dbReference type="RefSeq" id="WP_229999729.1">
    <property type="nucleotide sequence ID" value="NZ_JAJJMN010000001.1"/>
</dbReference>